<keyword evidence="3" id="KW-0347">Helicase</keyword>
<dbReference type="GO" id="GO:0055087">
    <property type="term" value="C:Ski complex"/>
    <property type="evidence" value="ECO:0007669"/>
    <property type="project" value="TreeGrafter"/>
</dbReference>
<evidence type="ECO:0000256" key="3">
    <source>
        <dbReference type="ARBA" id="ARBA00022806"/>
    </source>
</evidence>
<evidence type="ECO:0000256" key="2">
    <source>
        <dbReference type="ARBA" id="ARBA00022801"/>
    </source>
</evidence>
<gene>
    <name evidence="5" type="ORF">CB5_LOCUS20492</name>
</gene>
<dbReference type="Gene3D" id="3.40.50.300">
    <property type="entry name" value="P-loop containing nucleotide triphosphate hydrolases"/>
    <property type="match status" value="1"/>
</dbReference>
<keyword evidence="2" id="KW-0378">Hydrolase</keyword>
<dbReference type="InterPro" id="IPR050699">
    <property type="entry name" value="RNA-DNA_Helicase"/>
</dbReference>
<dbReference type="InterPro" id="IPR027417">
    <property type="entry name" value="P-loop_NTPase"/>
</dbReference>
<sequence length="173" mass="20069">MTARRMKERLGLLLVELKRSWAASMNLCGTWHSSYLGWKTVVAEYAFAFASKVCIAPGLAILLLSKPSVIQNYRDFCGKFDVGLLTGDVSIMTEASCLMTIKNLRSMLYRGADIIRNIEWVLNRLYFDEVHYVNDADSGVVWEEVIIMLLEHANIVLFRQRYRRFLFLDHYLF</sequence>
<dbReference type="AlphaFoldDB" id="A0A6V7Q2Q2"/>
<dbReference type="GO" id="GO:0005524">
    <property type="term" value="F:ATP binding"/>
    <property type="evidence" value="ECO:0007669"/>
    <property type="project" value="UniProtKB-KW"/>
</dbReference>
<evidence type="ECO:0000256" key="1">
    <source>
        <dbReference type="ARBA" id="ARBA00022741"/>
    </source>
</evidence>
<dbReference type="GO" id="GO:0070478">
    <property type="term" value="P:nuclear-transcribed mRNA catabolic process, 3'-5' exonucleolytic nonsense-mediated decay"/>
    <property type="evidence" value="ECO:0007669"/>
    <property type="project" value="TreeGrafter"/>
</dbReference>
<keyword evidence="1" id="KW-0547">Nucleotide-binding</keyword>
<evidence type="ECO:0000313" key="5">
    <source>
        <dbReference type="EMBL" id="CAD1837281.1"/>
    </source>
</evidence>
<dbReference type="PANTHER" id="PTHR12131">
    <property type="entry name" value="ATP-DEPENDENT RNA AND DNA HELICASE"/>
    <property type="match status" value="1"/>
</dbReference>
<dbReference type="GO" id="GO:0004386">
    <property type="term" value="F:helicase activity"/>
    <property type="evidence" value="ECO:0007669"/>
    <property type="project" value="UniProtKB-KW"/>
</dbReference>
<keyword evidence="4" id="KW-0067">ATP-binding</keyword>
<evidence type="ECO:0000256" key="4">
    <source>
        <dbReference type="ARBA" id="ARBA00022840"/>
    </source>
</evidence>
<reference evidence="5" key="1">
    <citation type="submission" date="2020-07" db="EMBL/GenBank/DDBJ databases">
        <authorList>
            <person name="Lin J."/>
        </authorList>
    </citation>
    <scope>NUCLEOTIDE SEQUENCE</scope>
</reference>
<proteinExistence type="predicted"/>
<dbReference type="GO" id="GO:0016787">
    <property type="term" value="F:hydrolase activity"/>
    <property type="evidence" value="ECO:0007669"/>
    <property type="project" value="UniProtKB-KW"/>
</dbReference>
<organism evidence="5">
    <name type="scientific">Ananas comosus var. bracteatus</name>
    <name type="common">red pineapple</name>
    <dbReference type="NCBI Taxonomy" id="296719"/>
    <lineage>
        <taxon>Eukaryota</taxon>
        <taxon>Viridiplantae</taxon>
        <taxon>Streptophyta</taxon>
        <taxon>Embryophyta</taxon>
        <taxon>Tracheophyta</taxon>
        <taxon>Spermatophyta</taxon>
        <taxon>Magnoliopsida</taxon>
        <taxon>Liliopsida</taxon>
        <taxon>Poales</taxon>
        <taxon>Bromeliaceae</taxon>
        <taxon>Bromelioideae</taxon>
        <taxon>Ananas</taxon>
    </lineage>
</organism>
<dbReference type="PANTHER" id="PTHR12131:SF24">
    <property type="entry name" value="DEXH-BOX ATP-DEPENDENT RNA HELICASE DEXH11"/>
    <property type="match status" value="1"/>
</dbReference>
<protein>
    <submittedName>
        <fullName evidence="5">Uncharacterized protein</fullName>
    </submittedName>
</protein>
<dbReference type="EMBL" id="LR862132">
    <property type="protein sequence ID" value="CAD1837281.1"/>
    <property type="molecule type" value="Genomic_DNA"/>
</dbReference>
<dbReference type="SUPFAM" id="SSF52540">
    <property type="entry name" value="P-loop containing nucleoside triphosphate hydrolases"/>
    <property type="match status" value="1"/>
</dbReference>
<name>A0A6V7Q2Q2_ANACO</name>
<accession>A0A6V7Q2Q2</accession>